<name>A0A0G3B2M9_SALTM</name>
<dbReference type="Pfam" id="PF01507">
    <property type="entry name" value="PAPS_reduct"/>
    <property type="match status" value="1"/>
</dbReference>
<proteinExistence type="predicted"/>
<dbReference type="AlphaFoldDB" id="A0A0G3B2M9"/>
<keyword evidence="2" id="KW-0614">Plasmid</keyword>
<dbReference type="EMBL" id="KP899806">
    <property type="protein sequence ID" value="AKJ20343.1"/>
    <property type="molecule type" value="Genomic_DNA"/>
</dbReference>
<dbReference type="CDD" id="cd23947">
    <property type="entry name" value="PAPS_reductase-like_YbdN"/>
    <property type="match status" value="1"/>
</dbReference>
<feature type="domain" description="Phosphoadenosine phosphosulphate reductase" evidence="1">
    <location>
        <begin position="96"/>
        <end position="281"/>
    </location>
</feature>
<protein>
    <recommendedName>
        <fullName evidence="1">Phosphoadenosine phosphosulphate reductase domain-containing protein</fullName>
    </recommendedName>
</protein>
<evidence type="ECO:0000259" key="1">
    <source>
        <dbReference type="Pfam" id="PF01507"/>
    </source>
</evidence>
<dbReference type="InterPro" id="IPR002500">
    <property type="entry name" value="PAPS_reduct_dom"/>
</dbReference>
<sequence>MDLINIATIQRKPNSGNNMYIEMKETFLELPSEIQFSEAANAAILTQDKWGDVWQTLKTDADLNYTDAGEPVSLASRVTTATSAIYHAITEGWTMCVGYSGGKDSHSLLHLFLMALIRAVRNGSNVSQHHFIQMSDTLIENPEMHHQATQVLSQLRAFIAEQELPLTVLVARPSMTQSWVGRILTGRGLPTWTNSSTRQCATDLKRSPLRQAKARYLKNAPASVRNKVCLMLGSRDDESARRADNILRMGGQADSVSLTEHGGELYPVKEWRAQDIWSFLMACGSLARFPLPSFLPDNFSLATLYKDATGECIWTPEKSTVRSSACGARYGCSLCCAVGIDHSMETLLRTDPEKYGYQAGLNRLQRFLTKIQYDWSLRDYIGRKVFEGGYVRLQPNVFSSSLTERLFHICCSLDYVEAQRAAAVHEKLLSGEIEDTAHNRRMSEPQFRLVQEANVLHIDFLWSLHCFNPRPFRAIELYRQVWEGGALDLLDDEPAMQPVPRTPMPAPRWMKLPEGRIGTSFDGLSDPSSEIAYFDGREDERASRSLMSSGEGLNIVAFEEEDELTVDEDTASWIIWHEYDGLRQRVSDGEFTPVAAAQYLLRYGAVRISRGKGAVYHRLAQRGQAYSRLGINDQTPLPSLLASRRFKILTDSDYRLLVARKLRGQRQKLRFWCCVAACVALHTYNKTPLGGWITTQLETEQQLHLARTGDELKARTLDAVLTLCNLRISSQQPEERLYYRAVRKRFLETLAGCISPEREGTLREVIWELRMLSGPQSSKKTGFRHVDECRERTAALLRPLLKRMVRVLA</sequence>
<accession>A0A0G3B2M9</accession>
<geneLocation type="plasmid" evidence="2">
    <name>pB71</name>
</geneLocation>
<evidence type="ECO:0000313" key="2">
    <source>
        <dbReference type="EMBL" id="AKJ20343.1"/>
    </source>
</evidence>
<reference evidence="2" key="1">
    <citation type="submission" date="2015-03" db="EMBL/GenBank/DDBJ databases">
        <title>Complete genome sequences of four Salmonella Typhimurium IncHI1 plasmids and their characteristics.</title>
        <authorList>
            <person name="Kubasova T."/>
            <person name="Matiasovicova J."/>
            <person name="Cejkova D."/>
            <person name="Sekelova Z."/>
            <person name="Polansky O."/>
            <person name="Medvecky M."/>
            <person name="Rychlik I."/>
            <person name="Juricova H."/>
        </authorList>
    </citation>
    <scope>NUCLEOTIDE SEQUENCE</scope>
    <source>
        <strain evidence="2">B71</strain>
        <plasmid evidence="2">pB71</plasmid>
    </source>
</reference>
<dbReference type="GO" id="GO:0003824">
    <property type="term" value="F:catalytic activity"/>
    <property type="evidence" value="ECO:0007669"/>
    <property type="project" value="InterPro"/>
</dbReference>
<dbReference type="InterPro" id="IPR014729">
    <property type="entry name" value="Rossmann-like_a/b/a_fold"/>
</dbReference>
<dbReference type="SUPFAM" id="SSF52402">
    <property type="entry name" value="Adenine nucleotide alpha hydrolases-like"/>
    <property type="match status" value="1"/>
</dbReference>
<organism evidence="2">
    <name type="scientific">Salmonella typhimurium</name>
    <dbReference type="NCBI Taxonomy" id="90371"/>
    <lineage>
        <taxon>Bacteria</taxon>
        <taxon>Pseudomonadati</taxon>
        <taxon>Pseudomonadota</taxon>
        <taxon>Gammaproteobacteria</taxon>
        <taxon>Enterobacterales</taxon>
        <taxon>Enterobacteriaceae</taxon>
        <taxon>Salmonella</taxon>
    </lineage>
</organism>
<dbReference type="Gene3D" id="3.40.50.620">
    <property type="entry name" value="HUPs"/>
    <property type="match status" value="1"/>
</dbReference>